<gene>
    <name evidence="2" type="ORF">PHYBOEH_004585</name>
</gene>
<feature type="domain" description="Ribonuclease H1 N-terminal" evidence="1">
    <location>
        <begin position="22"/>
        <end position="60"/>
    </location>
</feature>
<evidence type="ECO:0000313" key="3">
    <source>
        <dbReference type="Proteomes" id="UP000693981"/>
    </source>
</evidence>
<comment type="caution">
    <text evidence="2">The sequence shown here is derived from an EMBL/GenBank/DDBJ whole genome shotgun (WGS) entry which is preliminary data.</text>
</comment>
<dbReference type="Pfam" id="PF01693">
    <property type="entry name" value="Cauli_VI"/>
    <property type="match status" value="2"/>
</dbReference>
<evidence type="ECO:0000259" key="1">
    <source>
        <dbReference type="Pfam" id="PF01693"/>
    </source>
</evidence>
<dbReference type="AlphaFoldDB" id="A0A8T1WSW2"/>
<dbReference type="InterPro" id="IPR011320">
    <property type="entry name" value="RNase_H1_N"/>
</dbReference>
<dbReference type="EMBL" id="JAGDFL010000240">
    <property type="protein sequence ID" value="KAG7394849.1"/>
    <property type="molecule type" value="Genomic_DNA"/>
</dbReference>
<name>A0A8T1WSW2_9STRA</name>
<keyword evidence="3" id="KW-1185">Reference proteome</keyword>
<dbReference type="OrthoDB" id="407198at2759"/>
<proteinExistence type="predicted"/>
<dbReference type="Proteomes" id="UP000693981">
    <property type="component" value="Unassembled WGS sequence"/>
</dbReference>
<sequence length="125" mass="14764">MGWYDSCSSDSSSEYSYDPTWYYAVVVGRSTGIYTDHEDAMQQVYGYSGFRMKKFYDYQEVHEYVKDYGGYDSSTEDTDDEEEDEDMWYYAAAVGRCTGIYTDHEDAMDQVHGYSNFRMKKFIDY</sequence>
<protein>
    <recommendedName>
        <fullName evidence="1">Ribonuclease H1 N-terminal domain-containing protein</fullName>
    </recommendedName>
</protein>
<reference evidence="2" key="1">
    <citation type="submission" date="2021-02" db="EMBL/GenBank/DDBJ databases">
        <authorList>
            <person name="Palmer J.M."/>
        </authorList>
    </citation>
    <scope>NUCLEOTIDE SEQUENCE</scope>
    <source>
        <strain evidence="2">SCRP23</strain>
    </source>
</reference>
<accession>A0A8T1WSW2</accession>
<feature type="domain" description="Ribonuclease H1 N-terminal" evidence="1">
    <location>
        <begin position="89"/>
        <end position="123"/>
    </location>
</feature>
<organism evidence="2 3">
    <name type="scientific">Phytophthora boehmeriae</name>
    <dbReference type="NCBI Taxonomy" id="109152"/>
    <lineage>
        <taxon>Eukaryota</taxon>
        <taxon>Sar</taxon>
        <taxon>Stramenopiles</taxon>
        <taxon>Oomycota</taxon>
        <taxon>Peronosporomycetes</taxon>
        <taxon>Peronosporales</taxon>
        <taxon>Peronosporaceae</taxon>
        <taxon>Phytophthora</taxon>
    </lineage>
</organism>
<evidence type="ECO:0000313" key="2">
    <source>
        <dbReference type="EMBL" id="KAG7394849.1"/>
    </source>
</evidence>